<dbReference type="KEGG" id="shs:STEHIDRAFT_116791"/>
<organism evidence="1 2">
    <name type="scientific">Stereum hirsutum (strain FP-91666)</name>
    <name type="common">White-rot fungus</name>
    <dbReference type="NCBI Taxonomy" id="721885"/>
    <lineage>
        <taxon>Eukaryota</taxon>
        <taxon>Fungi</taxon>
        <taxon>Dikarya</taxon>
        <taxon>Basidiomycota</taxon>
        <taxon>Agaricomycotina</taxon>
        <taxon>Agaricomycetes</taxon>
        <taxon>Russulales</taxon>
        <taxon>Stereaceae</taxon>
        <taxon>Stereum</taxon>
    </lineage>
</organism>
<dbReference type="OrthoDB" id="2689135at2759"/>
<dbReference type="AlphaFoldDB" id="R7RWH9"/>
<dbReference type="eggNOG" id="ENOG502RC8I">
    <property type="taxonomic scope" value="Eukaryota"/>
</dbReference>
<accession>R7RWH9</accession>
<gene>
    <name evidence="1" type="ORF">STEHIDRAFT_116791</name>
</gene>
<proteinExistence type="predicted"/>
<keyword evidence="2" id="KW-1185">Reference proteome</keyword>
<dbReference type="EMBL" id="JH687411">
    <property type="protein sequence ID" value="EIM79108.1"/>
    <property type="molecule type" value="Genomic_DNA"/>
</dbReference>
<sequence>MREPTDAELTTALSEILSIWPEKKDRLRFVFERVKRWNPTWSVTLERMSFVYANAQWDAVAVDQHPPPKWSGVIIHPDDYGLSPLHDPTSLHSHLDLCLVEFDEDGAVSTQSLMDLIGSKDVHCFTNAYDRDSRVDDWYYAFYARSLDITSAPNPIADIVKPSHHPMIRGRVLVVLNGPTGGRWETSQRIDDTELGRTLWWYLKSGNEGASALYSDVDGIARVAGPWRDGAAFLRATVTSDGSLDWSVSEEDTHVPNTNDGLRRWLKVVSGLCSTRNFLNYPFDVVYSGPLSSFPRPRIEIRVQGVLEKGALASGVLVTRPISSGWERVRWVRLVCDIHDHQERFQEQVRVLRAVADACKAQVGLPPSQLSLPDAVHLRRREPEGKEPIVPLGIFEIHKSSMLLEELPVDGLGVGDILDIRAFVDIAVYRGDDTLPRTAVYFSFDEIVRVARALGPHITLDPAVPPDRLDERYSEADHVGYDNAGDVTVGQDEELLETLNSRFPPMDISFLD</sequence>
<evidence type="ECO:0000313" key="2">
    <source>
        <dbReference type="Proteomes" id="UP000053927"/>
    </source>
</evidence>
<name>R7RWH9_STEHR</name>
<dbReference type="RefSeq" id="XP_007311791.1">
    <property type="nucleotide sequence ID" value="XM_007311729.1"/>
</dbReference>
<evidence type="ECO:0000313" key="1">
    <source>
        <dbReference type="EMBL" id="EIM79108.1"/>
    </source>
</evidence>
<dbReference type="GeneID" id="18795985"/>
<dbReference type="Proteomes" id="UP000053927">
    <property type="component" value="Unassembled WGS sequence"/>
</dbReference>
<reference evidence="2" key="1">
    <citation type="journal article" date="2012" name="Science">
        <title>The Paleozoic origin of enzymatic lignin decomposition reconstructed from 31 fungal genomes.</title>
        <authorList>
            <person name="Floudas D."/>
            <person name="Binder M."/>
            <person name="Riley R."/>
            <person name="Barry K."/>
            <person name="Blanchette R.A."/>
            <person name="Henrissat B."/>
            <person name="Martinez A.T."/>
            <person name="Otillar R."/>
            <person name="Spatafora J.W."/>
            <person name="Yadav J.S."/>
            <person name="Aerts A."/>
            <person name="Benoit I."/>
            <person name="Boyd A."/>
            <person name="Carlson A."/>
            <person name="Copeland A."/>
            <person name="Coutinho P.M."/>
            <person name="de Vries R.P."/>
            <person name="Ferreira P."/>
            <person name="Findley K."/>
            <person name="Foster B."/>
            <person name="Gaskell J."/>
            <person name="Glotzer D."/>
            <person name="Gorecki P."/>
            <person name="Heitman J."/>
            <person name="Hesse C."/>
            <person name="Hori C."/>
            <person name="Igarashi K."/>
            <person name="Jurgens J.A."/>
            <person name="Kallen N."/>
            <person name="Kersten P."/>
            <person name="Kohler A."/>
            <person name="Kuees U."/>
            <person name="Kumar T.K.A."/>
            <person name="Kuo A."/>
            <person name="LaButti K."/>
            <person name="Larrondo L.F."/>
            <person name="Lindquist E."/>
            <person name="Ling A."/>
            <person name="Lombard V."/>
            <person name="Lucas S."/>
            <person name="Lundell T."/>
            <person name="Martin R."/>
            <person name="McLaughlin D.J."/>
            <person name="Morgenstern I."/>
            <person name="Morin E."/>
            <person name="Murat C."/>
            <person name="Nagy L.G."/>
            <person name="Nolan M."/>
            <person name="Ohm R.A."/>
            <person name="Patyshakuliyeva A."/>
            <person name="Rokas A."/>
            <person name="Ruiz-Duenas F.J."/>
            <person name="Sabat G."/>
            <person name="Salamov A."/>
            <person name="Samejima M."/>
            <person name="Schmutz J."/>
            <person name="Slot J.C."/>
            <person name="St John F."/>
            <person name="Stenlid J."/>
            <person name="Sun H."/>
            <person name="Sun S."/>
            <person name="Syed K."/>
            <person name="Tsang A."/>
            <person name="Wiebenga A."/>
            <person name="Young D."/>
            <person name="Pisabarro A."/>
            <person name="Eastwood D.C."/>
            <person name="Martin F."/>
            <person name="Cullen D."/>
            <person name="Grigoriev I.V."/>
            <person name="Hibbett D.S."/>
        </authorList>
    </citation>
    <scope>NUCLEOTIDE SEQUENCE [LARGE SCALE GENOMIC DNA]</scope>
    <source>
        <strain evidence="2">FP-91666</strain>
    </source>
</reference>
<protein>
    <submittedName>
        <fullName evidence="1">Uncharacterized protein</fullName>
    </submittedName>
</protein>